<dbReference type="PANTHER" id="PTHR38588:SF1">
    <property type="entry name" value="BLL0334 PROTEIN"/>
    <property type="match status" value="1"/>
</dbReference>
<dbReference type="Proteomes" id="UP001501842">
    <property type="component" value="Unassembled WGS sequence"/>
</dbReference>
<feature type="compositionally biased region" description="Low complexity" evidence="1">
    <location>
        <begin position="238"/>
        <end position="252"/>
    </location>
</feature>
<gene>
    <name evidence="3" type="ORF">GCM10010439_01210</name>
</gene>
<keyword evidence="2" id="KW-0812">Transmembrane</keyword>
<proteinExistence type="predicted"/>
<protein>
    <recommendedName>
        <fullName evidence="5">Carbon monoxide dehydrogenase subunit G</fullName>
    </recommendedName>
</protein>
<keyword evidence="2" id="KW-1133">Transmembrane helix</keyword>
<dbReference type="CDD" id="cd07823">
    <property type="entry name" value="SRPBCC_5"/>
    <property type="match status" value="1"/>
</dbReference>
<evidence type="ECO:0000313" key="3">
    <source>
        <dbReference type="EMBL" id="GAA2718385.1"/>
    </source>
</evidence>
<feature type="region of interest" description="Disordered" evidence="1">
    <location>
        <begin position="238"/>
        <end position="259"/>
    </location>
</feature>
<evidence type="ECO:0000256" key="1">
    <source>
        <dbReference type="SAM" id="MobiDB-lite"/>
    </source>
</evidence>
<evidence type="ECO:0000256" key="2">
    <source>
        <dbReference type="SAM" id="Phobius"/>
    </source>
</evidence>
<feature type="transmembrane region" description="Helical" evidence="2">
    <location>
        <begin position="337"/>
        <end position="358"/>
    </location>
</feature>
<dbReference type="InterPro" id="IPR023393">
    <property type="entry name" value="START-like_dom_sf"/>
</dbReference>
<keyword evidence="2" id="KW-0472">Membrane</keyword>
<organism evidence="3 4">
    <name type="scientific">Actinocorallia aurantiaca</name>
    <dbReference type="NCBI Taxonomy" id="46204"/>
    <lineage>
        <taxon>Bacteria</taxon>
        <taxon>Bacillati</taxon>
        <taxon>Actinomycetota</taxon>
        <taxon>Actinomycetes</taxon>
        <taxon>Streptosporangiales</taxon>
        <taxon>Thermomonosporaceae</taxon>
        <taxon>Actinocorallia</taxon>
    </lineage>
</organism>
<feature type="region of interest" description="Disordered" evidence="1">
    <location>
        <begin position="299"/>
        <end position="322"/>
    </location>
</feature>
<comment type="caution">
    <text evidence="3">The sequence shown here is derived from an EMBL/GenBank/DDBJ whole genome shotgun (WGS) entry which is preliminary data.</text>
</comment>
<evidence type="ECO:0008006" key="5">
    <source>
        <dbReference type="Google" id="ProtNLM"/>
    </source>
</evidence>
<dbReference type="InterPro" id="IPR010419">
    <property type="entry name" value="CO_DH_gsu"/>
</dbReference>
<keyword evidence="4" id="KW-1185">Reference proteome</keyword>
<evidence type="ECO:0000313" key="4">
    <source>
        <dbReference type="Proteomes" id="UP001501842"/>
    </source>
</evidence>
<dbReference type="Gene3D" id="3.30.530.20">
    <property type="match status" value="1"/>
</dbReference>
<dbReference type="RefSeq" id="WP_344448044.1">
    <property type="nucleotide sequence ID" value="NZ_BAAATZ010000001.1"/>
</dbReference>
<dbReference type="SUPFAM" id="SSF55961">
    <property type="entry name" value="Bet v1-like"/>
    <property type="match status" value="1"/>
</dbReference>
<reference evidence="3 4" key="1">
    <citation type="journal article" date="2019" name="Int. J. Syst. Evol. Microbiol.">
        <title>The Global Catalogue of Microorganisms (GCM) 10K type strain sequencing project: providing services to taxonomists for standard genome sequencing and annotation.</title>
        <authorList>
            <consortium name="The Broad Institute Genomics Platform"/>
            <consortium name="The Broad Institute Genome Sequencing Center for Infectious Disease"/>
            <person name="Wu L."/>
            <person name="Ma J."/>
        </authorList>
    </citation>
    <scope>NUCLEOTIDE SEQUENCE [LARGE SCALE GENOMIC DNA]</scope>
    <source>
        <strain evidence="3 4">JCM 8201</strain>
    </source>
</reference>
<dbReference type="PANTHER" id="PTHR38588">
    <property type="entry name" value="BLL0334 PROTEIN"/>
    <property type="match status" value="1"/>
</dbReference>
<dbReference type="Pfam" id="PF06240">
    <property type="entry name" value="COXG"/>
    <property type="match status" value="1"/>
</dbReference>
<name>A0ABN3TTD0_9ACTN</name>
<dbReference type="EMBL" id="BAAATZ010000001">
    <property type="protein sequence ID" value="GAA2718385.1"/>
    <property type="molecule type" value="Genomic_DNA"/>
</dbReference>
<accession>A0ABN3TTD0</accession>
<sequence length="361" mass="37782">MELDHDFTVAADADAAWPVLLDVERMHPLVPGAVYESGADGEYHGRLRIKFGPTTVTYRGTVRIAVVDDLTRTAILEITAREARGQGTVSGSLQATVLPSASSARVVLHTKLTFTGGRAASLSEHLVHDTGAKLLTRFSTNLNALLTSPAKPEPPAAEPVTIDAEELAPLEAPAPALLETEPSTVETTLAEPITIDAEELAPAEAPAPALLETEPSTVETTLAEPITIDAEELAPLEAPAPSPAETAPAERSAGVETEPLTLEAAPAETVTVGAEELVSAEAPAPAPVETASVEAVSVEQGAAGAESPKAGGVGRVESGEGHRSELELYELSERAGWLRRVLPVFGVLVVVLVVRRFLRRR</sequence>